<evidence type="ECO:0000256" key="2">
    <source>
        <dbReference type="ARBA" id="ARBA00004496"/>
    </source>
</evidence>
<dbReference type="SUPFAM" id="SSF50465">
    <property type="entry name" value="EF-Tu/eEF-1alpha/eIF2-gamma C-terminal domain"/>
    <property type="match status" value="1"/>
</dbReference>
<dbReference type="GO" id="GO:0005525">
    <property type="term" value="F:GTP binding"/>
    <property type="evidence" value="ECO:0007669"/>
    <property type="project" value="UniProtKB-KW"/>
</dbReference>
<dbReference type="Pfam" id="PF03144">
    <property type="entry name" value="GTP_EFTU_D2"/>
    <property type="match status" value="1"/>
</dbReference>
<reference evidence="18 19" key="1">
    <citation type="submission" date="2020-02" db="EMBL/GenBank/DDBJ databases">
        <title>Relaxed selection underlies rapid genomic changes in the transitions from sociality to social parasitism in ants.</title>
        <authorList>
            <person name="Bi X."/>
        </authorList>
    </citation>
    <scope>NUCLEOTIDE SEQUENCE [LARGE SCALE GENOMIC DNA]</scope>
    <source>
        <strain evidence="18">BGI-DK2014b</strain>
        <tissue evidence="18">Whole body</tissue>
    </source>
</reference>
<dbReference type="NCBIfam" id="NF009372">
    <property type="entry name" value="PRK12735.1"/>
    <property type="match status" value="1"/>
</dbReference>
<comment type="caution">
    <text evidence="18">The sequence shown here is derived from an EMBL/GenBank/DDBJ whole genome shotgun (WGS) entry which is preliminary data.</text>
</comment>
<keyword evidence="12" id="KW-0809">Transit peptide</keyword>
<evidence type="ECO:0000256" key="14">
    <source>
        <dbReference type="ARBA" id="ARBA00023134"/>
    </source>
</evidence>
<comment type="similarity">
    <text evidence="3">Belongs to the TRAFAC class translation factor GTPase superfamily. Classic translation factor GTPase family. EF-Tu/EF-1A subfamily.</text>
</comment>
<dbReference type="PANTHER" id="PTHR43721:SF36">
    <property type="entry name" value="ELONGATION FACTOR TU, MITOCHONDRIAL"/>
    <property type="match status" value="1"/>
</dbReference>
<dbReference type="PANTHER" id="PTHR43721">
    <property type="entry name" value="ELONGATION FACTOR TU-RELATED"/>
    <property type="match status" value="1"/>
</dbReference>
<evidence type="ECO:0000256" key="1">
    <source>
        <dbReference type="ARBA" id="ARBA00004173"/>
    </source>
</evidence>
<organism evidence="18 19">
    <name type="scientific">Acromyrmex heyeri</name>
    <dbReference type="NCBI Taxonomy" id="230685"/>
    <lineage>
        <taxon>Eukaryota</taxon>
        <taxon>Metazoa</taxon>
        <taxon>Ecdysozoa</taxon>
        <taxon>Arthropoda</taxon>
        <taxon>Hexapoda</taxon>
        <taxon>Insecta</taxon>
        <taxon>Pterygota</taxon>
        <taxon>Neoptera</taxon>
        <taxon>Endopterygota</taxon>
        <taxon>Hymenoptera</taxon>
        <taxon>Apocrita</taxon>
        <taxon>Aculeata</taxon>
        <taxon>Formicoidea</taxon>
        <taxon>Formicidae</taxon>
        <taxon>Myrmicinae</taxon>
        <taxon>Acromyrmex</taxon>
    </lineage>
</organism>
<dbReference type="InterPro" id="IPR031157">
    <property type="entry name" value="G_TR_CS"/>
</dbReference>
<dbReference type="InterPro" id="IPR041709">
    <property type="entry name" value="EF-Tu_GTP-bd"/>
</dbReference>
<evidence type="ECO:0000256" key="15">
    <source>
        <dbReference type="ARBA" id="ARBA00051990"/>
    </source>
</evidence>
<dbReference type="InterPro" id="IPR027417">
    <property type="entry name" value="P-loop_NTPase"/>
</dbReference>
<evidence type="ECO:0000256" key="12">
    <source>
        <dbReference type="ARBA" id="ARBA00022946"/>
    </source>
</evidence>
<feature type="non-terminal residue" evidence="18">
    <location>
        <position position="1"/>
    </location>
</feature>
<evidence type="ECO:0000256" key="6">
    <source>
        <dbReference type="ARBA" id="ARBA00022723"/>
    </source>
</evidence>
<keyword evidence="10" id="KW-0460">Magnesium</keyword>
<dbReference type="CDD" id="cd03697">
    <property type="entry name" value="EFTU_II"/>
    <property type="match status" value="1"/>
</dbReference>
<dbReference type="NCBIfam" id="NF009373">
    <property type="entry name" value="PRK12736.1"/>
    <property type="match status" value="1"/>
</dbReference>
<dbReference type="AlphaFoldDB" id="A0A836F603"/>
<dbReference type="SUPFAM" id="SSF52540">
    <property type="entry name" value="P-loop containing nucleoside triphosphate hydrolases"/>
    <property type="match status" value="1"/>
</dbReference>
<keyword evidence="6" id="KW-0479">Metal-binding</keyword>
<dbReference type="InterPro" id="IPR004160">
    <property type="entry name" value="Transl_elong_EFTu/EF1A_C"/>
</dbReference>
<dbReference type="NCBIfam" id="NF000766">
    <property type="entry name" value="PRK00049.1"/>
    <property type="match status" value="1"/>
</dbReference>
<feature type="domain" description="Tr-type G" evidence="17">
    <location>
        <begin position="162"/>
        <end position="357"/>
    </location>
</feature>
<evidence type="ECO:0000256" key="4">
    <source>
        <dbReference type="ARBA" id="ARBA00011245"/>
    </source>
</evidence>
<evidence type="ECO:0000259" key="17">
    <source>
        <dbReference type="PROSITE" id="PS51722"/>
    </source>
</evidence>
<keyword evidence="11" id="KW-0648">Protein biosynthesis</keyword>
<dbReference type="Pfam" id="PF03143">
    <property type="entry name" value="GTP_EFTU_D3"/>
    <property type="match status" value="1"/>
</dbReference>
<keyword evidence="7" id="KW-0547">Nucleotide-binding</keyword>
<dbReference type="PRINTS" id="PR00315">
    <property type="entry name" value="ELONGATNFCT"/>
</dbReference>
<dbReference type="InterPro" id="IPR050055">
    <property type="entry name" value="EF-Tu_GTPase"/>
</dbReference>
<accession>A0A836F603</accession>
<comment type="subunit">
    <text evidence="4">Monomer.</text>
</comment>
<dbReference type="Proteomes" id="UP000670152">
    <property type="component" value="Unassembled WGS sequence"/>
</dbReference>
<dbReference type="Gene3D" id="2.40.30.10">
    <property type="entry name" value="Translation factors"/>
    <property type="match status" value="2"/>
</dbReference>
<dbReference type="FunFam" id="2.40.30.10:FF:000001">
    <property type="entry name" value="Elongation factor Tu"/>
    <property type="match status" value="1"/>
</dbReference>
<evidence type="ECO:0000256" key="7">
    <source>
        <dbReference type="ARBA" id="ARBA00022741"/>
    </source>
</evidence>
<keyword evidence="5" id="KW-0963">Cytoplasm</keyword>
<protein>
    <recommendedName>
        <fullName evidence="16">Elongation factor Tu</fullName>
    </recommendedName>
</protein>
<dbReference type="Gene3D" id="3.40.50.300">
    <property type="entry name" value="P-loop containing nucleotide triphosphate hydrolases"/>
    <property type="match status" value="1"/>
</dbReference>
<dbReference type="InterPro" id="IPR033720">
    <property type="entry name" value="EFTU_2"/>
</dbReference>
<evidence type="ECO:0000313" key="18">
    <source>
        <dbReference type="EMBL" id="KAG5327019.1"/>
    </source>
</evidence>
<dbReference type="InterPro" id="IPR009001">
    <property type="entry name" value="Transl_elong_EF1A/Init_IF2_C"/>
</dbReference>
<dbReference type="SUPFAM" id="SSF50447">
    <property type="entry name" value="Translation proteins"/>
    <property type="match status" value="1"/>
</dbReference>
<evidence type="ECO:0000256" key="11">
    <source>
        <dbReference type="ARBA" id="ARBA00022917"/>
    </source>
</evidence>
<dbReference type="NCBIfam" id="TIGR00485">
    <property type="entry name" value="EF-Tu"/>
    <property type="match status" value="1"/>
</dbReference>
<dbReference type="GO" id="GO:0070125">
    <property type="term" value="P:mitochondrial translational elongation"/>
    <property type="evidence" value="ECO:0007669"/>
    <property type="project" value="TreeGrafter"/>
</dbReference>
<dbReference type="InterPro" id="IPR009000">
    <property type="entry name" value="Transl_B-barrel_sf"/>
</dbReference>
<feature type="non-terminal residue" evidence="18">
    <location>
        <position position="573"/>
    </location>
</feature>
<keyword evidence="14" id="KW-0342">GTP-binding</keyword>
<keyword evidence="19" id="KW-1185">Reference proteome</keyword>
<dbReference type="EMBL" id="JAANIB010007231">
    <property type="protein sequence ID" value="KAG5327019.1"/>
    <property type="molecule type" value="Genomic_DNA"/>
</dbReference>
<comment type="catalytic activity">
    <reaction evidence="15">
        <text>GTP + H2O = GDP + phosphate + H(+)</text>
        <dbReference type="Rhea" id="RHEA:19669"/>
        <dbReference type="ChEBI" id="CHEBI:15377"/>
        <dbReference type="ChEBI" id="CHEBI:15378"/>
        <dbReference type="ChEBI" id="CHEBI:37565"/>
        <dbReference type="ChEBI" id="CHEBI:43474"/>
        <dbReference type="ChEBI" id="CHEBI:58189"/>
        <dbReference type="EC" id="3.6.5.3"/>
    </reaction>
    <physiologicalReaction direction="left-to-right" evidence="15">
        <dbReference type="Rhea" id="RHEA:19670"/>
    </physiologicalReaction>
</comment>
<dbReference type="GO" id="GO:0003746">
    <property type="term" value="F:translation elongation factor activity"/>
    <property type="evidence" value="ECO:0007669"/>
    <property type="project" value="UniProtKB-KW"/>
</dbReference>
<evidence type="ECO:0000256" key="8">
    <source>
        <dbReference type="ARBA" id="ARBA00022768"/>
    </source>
</evidence>
<dbReference type="InterPro" id="IPR000795">
    <property type="entry name" value="T_Tr_GTP-bd_dom"/>
</dbReference>
<evidence type="ECO:0000256" key="9">
    <source>
        <dbReference type="ARBA" id="ARBA00022801"/>
    </source>
</evidence>
<dbReference type="InterPro" id="IPR004541">
    <property type="entry name" value="Transl_elong_EFTu/EF1A_bac/org"/>
</dbReference>
<name>A0A836F603_9HYME</name>
<keyword evidence="9" id="KW-0378">Hydrolase</keyword>
<dbReference type="OrthoDB" id="2067at2759"/>
<evidence type="ECO:0000313" key="19">
    <source>
        <dbReference type="Proteomes" id="UP000670152"/>
    </source>
</evidence>
<dbReference type="GO" id="GO:0003924">
    <property type="term" value="F:GTPase activity"/>
    <property type="evidence" value="ECO:0007669"/>
    <property type="project" value="InterPro"/>
</dbReference>
<dbReference type="InterPro" id="IPR004161">
    <property type="entry name" value="EFTu-like_2"/>
</dbReference>
<gene>
    <name evidence="18" type="primary">Tufm</name>
    <name evidence="18" type="ORF">G6Z77_0006258</name>
</gene>
<proteinExistence type="inferred from homology"/>
<dbReference type="PROSITE" id="PS00301">
    <property type="entry name" value="G_TR_1"/>
    <property type="match status" value="1"/>
</dbReference>
<dbReference type="InterPro" id="IPR005225">
    <property type="entry name" value="Small_GTP-bd"/>
</dbReference>
<sequence length="573" mass="63912">MPRRGAPRTPSNAIILRSEQREKQGPVRKYMNPQPVFIIITYYPKSLANNTFLSSHWKWLKALGRIGQFLASQLATLITRHPVLARSLLSSTSNRTQSNMALISSRAMFNPVLKQTLKQIILTKQLLKCQCHQLNNRLFLPTVTSQRFYAVHTEKKVFNRDKPHCNIGTIGHVDHGKTTLTAAITKVLSEKQLAKAKGYNEIDNAPEEKARGITINVAHIEYQTEDRHYGHTDCPGHADYIKNMITGTAQMDGAILVVAATDGTMPQTREHLLLAKQIGIKHIVVFINKVDAADSEMAELVEMEVRELFSEMGYDGDNIPIVKGSALCALEGKSPEIGSQAVLQLLETVDKNIPTPMRELDKPFLLPVENVYSIPGRGTVVTGRLERGKLKKGTDCEFIGYNKVFKSVVAGVEMFHQILEEAHAGDQLGALVKGLKRDEIKRGMIMCKPGSMKAYDHVETQVYLLSKEEGGRKKPIANMIQLQMFCRTWDVAVQCSIVGKDLAMPGEDSTLVLKLIRPMVLEKGQHFTLRDGTVTLGTGVITNTLKSLTDSERQDLLEGKKAILKKEKKTQRN</sequence>
<keyword evidence="8" id="KW-0251">Elongation factor</keyword>
<evidence type="ECO:0000256" key="13">
    <source>
        <dbReference type="ARBA" id="ARBA00023128"/>
    </source>
</evidence>
<dbReference type="FunFam" id="3.40.50.300:FF:000576">
    <property type="entry name" value="Elongation factor Tu"/>
    <property type="match status" value="1"/>
</dbReference>
<comment type="subcellular location">
    <subcellularLocation>
        <location evidence="2">Cytoplasm</location>
    </subcellularLocation>
    <subcellularLocation>
        <location evidence="1">Mitochondrion</location>
    </subcellularLocation>
</comment>
<evidence type="ECO:0000256" key="16">
    <source>
        <dbReference type="RuleBase" id="RU004061"/>
    </source>
</evidence>
<evidence type="ECO:0000256" key="3">
    <source>
        <dbReference type="ARBA" id="ARBA00007249"/>
    </source>
</evidence>
<dbReference type="CDD" id="cd03706">
    <property type="entry name" value="mtEFTU_III"/>
    <property type="match status" value="1"/>
</dbReference>
<dbReference type="PROSITE" id="PS51722">
    <property type="entry name" value="G_TR_2"/>
    <property type="match status" value="1"/>
</dbReference>
<keyword evidence="13" id="KW-0496">Mitochondrion</keyword>
<dbReference type="GO" id="GO:0046872">
    <property type="term" value="F:metal ion binding"/>
    <property type="evidence" value="ECO:0007669"/>
    <property type="project" value="UniProtKB-KW"/>
</dbReference>
<dbReference type="GO" id="GO:0005739">
    <property type="term" value="C:mitochondrion"/>
    <property type="evidence" value="ECO:0007669"/>
    <property type="project" value="UniProtKB-SubCell"/>
</dbReference>
<dbReference type="CDD" id="cd01884">
    <property type="entry name" value="EF_Tu"/>
    <property type="match status" value="1"/>
</dbReference>
<evidence type="ECO:0000256" key="10">
    <source>
        <dbReference type="ARBA" id="ARBA00022842"/>
    </source>
</evidence>
<evidence type="ECO:0000256" key="5">
    <source>
        <dbReference type="ARBA" id="ARBA00022490"/>
    </source>
</evidence>
<dbReference type="NCBIfam" id="TIGR00231">
    <property type="entry name" value="small_GTP"/>
    <property type="match status" value="1"/>
</dbReference>
<dbReference type="Pfam" id="PF00009">
    <property type="entry name" value="GTP_EFTU"/>
    <property type="match status" value="1"/>
</dbReference>